<feature type="compositionally biased region" description="Basic and acidic residues" evidence="9">
    <location>
        <begin position="169"/>
        <end position="179"/>
    </location>
</feature>
<comment type="subunit">
    <text evidence="7">Homohexamer. The homohexamer assembles into an open ring structure.</text>
</comment>
<feature type="compositionally biased region" description="Basic residues" evidence="9">
    <location>
        <begin position="25"/>
        <end position="58"/>
    </location>
</feature>
<feature type="binding site" evidence="7">
    <location>
        <begin position="420"/>
        <end position="425"/>
    </location>
    <ligand>
        <name>ATP</name>
        <dbReference type="ChEBI" id="CHEBI:30616"/>
    </ligand>
</feature>
<dbReference type="EMBL" id="JBBUKT010000015">
    <property type="protein sequence ID" value="MEK7954001.1"/>
    <property type="molecule type" value="Genomic_DNA"/>
</dbReference>
<evidence type="ECO:0000256" key="8">
    <source>
        <dbReference type="PROSITE-ProRule" id="PRU01203"/>
    </source>
</evidence>
<feature type="region of interest" description="Disordered" evidence="9">
    <location>
        <begin position="1"/>
        <end position="72"/>
    </location>
</feature>
<dbReference type="HAMAP" id="MF_01884">
    <property type="entry name" value="Rho"/>
    <property type="match status" value="1"/>
</dbReference>
<keyword evidence="1 7" id="KW-0806">Transcription termination</keyword>
<evidence type="ECO:0000256" key="1">
    <source>
        <dbReference type="ARBA" id="ARBA00022472"/>
    </source>
</evidence>
<dbReference type="GO" id="GO:0016787">
    <property type="term" value="F:hydrolase activity"/>
    <property type="evidence" value="ECO:0007669"/>
    <property type="project" value="UniProtKB-KW"/>
</dbReference>
<feature type="region of interest" description="Disordered" evidence="9">
    <location>
        <begin position="100"/>
        <end position="292"/>
    </location>
</feature>
<feature type="compositionally biased region" description="Gly residues" evidence="9">
    <location>
        <begin position="192"/>
        <end position="207"/>
    </location>
</feature>
<evidence type="ECO:0000256" key="3">
    <source>
        <dbReference type="ARBA" id="ARBA00022806"/>
    </source>
</evidence>
<dbReference type="InterPro" id="IPR011113">
    <property type="entry name" value="Rho_RNA-bd"/>
</dbReference>
<dbReference type="Gene3D" id="2.40.50.140">
    <property type="entry name" value="Nucleic acid-binding proteins"/>
    <property type="match status" value="1"/>
</dbReference>
<keyword evidence="5 7" id="KW-0805">Transcription regulation</keyword>
<evidence type="ECO:0000259" key="10">
    <source>
        <dbReference type="PROSITE" id="PS51856"/>
    </source>
</evidence>
<comment type="caution">
    <text evidence="7">Lacks conserved residue(s) required for the propagation of feature annotation.</text>
</comment>
<dbReference type="Pfam" id="PF07497">
    <property type="entry name" value="Rho_RNA_bind"/>
    <property type="match status" value="1"/>
</dbReference>
<evidence type="ECO:0000256" key="2">
    <source>
        <dbReference type="ARBA" id="ARBA00022801"/>
    </source>
</evidence>
<feature type="compositionally biased region" description="Basic and acidic residues" evidence="9">
    <location>
        <begin position="240"/>
        <end position="284"/>
    </location>
</feature>
<comment type="caution">
    <text evidence="11">The sequence shown here is derived from an EMBL/GenBank/DDBJ whole genome shotgun (WGS) entry which is preliminary data.</text>
</comment>
<dbReference type="PANTHER" id="PTHR46425:SF1">
    <property type="entry name" value="TRANSCRIPTION TERMINATION FACTOR RHO"/>
    <property type="match status" value="1"/>
</dbReference>
<name>A0ABU9B3U7_9BACT</name>
<evidence type="ECO:0000256" key="9">
    <source>
        <dbReference type="SAM" id="MobiDB-lite"/>
    </source>
</evidence>
<dbReference type="SMART" id="SM00382">
    <property type="entry name" value="AAA"/>
    <property type="match status" value="1"/>
</dbReference>
<dbReference type="PANTHER" id="PTHR46425">
    <property type="entry name" value="TRANSCRIPTION TERMINATION FACTOR RHO"/>
    <property type="match status" value="1"/>
</dbReference>
<keyword evidence="4 7" id="KW-0694">RNA-binding</keyword>
<feature type="compositionally biased region" description="Low complexity" evidence="9">
    <location>
        <begin position="115"/>
        <end position="132"/>
    </location>
</feature>
<dbReference type="Proteomes" id="UP001371305">
    <property type="component" value="Unassembled WGS sequence"/>
</dbReference>
<keyword evidence="6 7" id="KW-0804">Transcription</keyword>
<dbReference type="InterPro" id="IPR012340">
    <property type="entry name" value="NA-bd_OB-fold"/>
</dbReference>
<keyword evidence="7" id="KW-0547">Nucleotide-binding</keyword>
<sequence length="661" mass="72118">MSEHTTQDTAGYESAAETPSDAAKPAKKAATKVAKKAAAKKTAAKKTAAKKTTAKKAAKVAEAAPAPAPVAPPAPVQAVFQLEEPPAPKAKAVKTAKKAAKKAKAAPVEESFSIAEPAPVKAPAEAKPVAAERNAPPTHAEEWSPSSSEAHSGDSKPVTFGRVPGGGPVHRDDRGDRQQNHPQQQQPRHEGGGGGGGGGGNSGGGVGDRTDANRERRKRRRKRRRERDRDARQGGGGGEQGDRPERHDRQQGERQDRQQGERQERQDRQERQPMAERQRAEPVERPPAFSGPKVDVDGMLELAPKGFGFLRVPSKNFEQARDDVFVSPEMVRRYGLRPGVWIHGIAQEGSRGQQLVELTTINGFSPDEAKKFPAFEELKAVNPSKRISFETTPDRYTTRVLDLMAPVGRGQRGLIVSPPRSGKTTLLLHIAEAVRELHDETLHLMILLVDERPEEVTEFRRTLPGAEIYASSNDEGARSHCRIAEMCIERAKRLVEGGKHVFLLMDSITRLARAYNGNAGGGRGRGIGSGGVTVGALEVPRRLFAAARNTRDAGSLTILATALIQTNSRADEVIFQEFKGTGNMELVLDRKIAENYVYPAVDIFKSGTRREELLLPEHMLHKIHLIRRGLSGHRPVEAMERLLFFLKKFPNNPNMLLGIKG</sequence>
<dbReference type="SUPFAM" id="SSF50249">
    <property type="entry name" value="Nucleic acid-binding proteins"/>
    <property type="match status" value="1"/>
</dbReference>
<dbReference type="RefSeq" id="WP_341407768.1">
    <property type="nucleotide sequence ID" value="NZ_JBBUKT010000015.1"/>
</dbReference>
<evidence type="ECO:0000256" key="7">
    <source>
        <dbReference type="HAMAP-Rule" id="MF_01884"/>
    </source>
</evidence>
<dbReference type="InterPro" id="IPR003593">
    <property type="entry name" value="AAA+_ATPase"/>
</dbReference>
<reference evidence="11 12" key="1">
    <citation type="submission" date="2024-04" db="EMBL/GenBank/DDBJ databases">
        <title>Luteolibacter sp. isolated from soil.</title>
        <authorList>
            <person name="An J."/>
        </authorList>
    </citation>
    <scope>NUCLEOTIDE SEQUENCE [LARGE SCALE GENOMIC DNA]</scope>
    <source>
        <strain evidence="11 12">Y139</strain>
    </source>
</reference>
<keyword evidence="12" id="KW-1185">Reference proteome</keyword>
<proteinExistence type="inferred from homology"/>
<comment type="similarity">
    <text evidence="7 8">Belongs to the Rho family.</text>
</comment>
<organism evidence="11 12">
    <name type="scientific">Luteolibacter soli</name>
    <dbReference type="NCBI Taxonomy" id="3135280"/>
    <lineage>
        <taxon>Bacteria</taxon>
        <taxon>Pseudomonadati</taxon>
        <taxon>Verrucomicrobiota</taxon>
        <taxon>Verrucomicrobiia</taxon>
        <taxon>Verrucomicrobiales</taxon>
        <taxon>Verrucomicrobiaceae</taxon>
        <taxon>Luteolibacter</taxon>
    </lineage>
</organism>
<keyword evidence="3 7" id="KW-0347">Helicase</keyword>
<gene>
    <name evidence="7 11" type="primary">rho</name>
    <name evidence="11" type="ORF">WKV53_26025</name>
</gene>
<feature type="domain" description="Rho RNA-BD" evidence="10">
    <location>
        <begin position="293"/>
        <end position="365"/>
    </location>
</feature>
<dbReference type="Gene3D" id="3.40.50.300">
    <property type="entry name" value="P-loop containing nucleotide triphosphate hydrolases"/>
    <property type="match status" value="1"/>
</dbReference>
<dbReference type="PROSITE" id="PS51856">
    <property type="entry name" value="RHO_RNA_BD"/>
    <property type="match status" value="1"/>
</dbReference>
<evidence type="ECO:0000256" key="6">
    <source>
        <dbReference type="ARBA" id="ARBA00023163"/>
    </source>
</evidence>
<keyword evidence="7" id="KW-0067">ATP-binding</keyword>
<evidence type="ECO:0000313" key="11">
    <source>
        <dbReference type="EMBL" id="MEK7954001.1"/>
    </source>
</evidence>
<dbReference type="InterPro" id="IPR027417">
    <property type="entry name" value="P-loop_NTPase"/>
</dbReference>
<evidence type="ECO:0000256" key="5">
    <source>
        <dbReference type="ARBA" id="ARBA00023015"/>
    </source>
</evidence>
<accession>A0ABU9B3U7</accession>
<dbReference type="InterPro" id="IPR004665">
    <property type="entry name" value="Term_rho"/>
</dbReference>
<comment type="function">
    <text evidence="7">Facilitates transcription termination by a mechanism that involves Rho binding to the nascent RNA, activation of Rho's RNA-dependent ATPase activity, and release of the mRNA from the DNA template.</text>
</comment>
<dbReference type="InterPro" id="IPR000194">
    <property type="entry name" value="ATPase_F1/V1/A1_a/bsu_nucl-bd"/>
</dbReference>
<dbReference type="NCBIfam" id="NF006886">
    <property type="entry name" value="PRK09376.1"/>
    <property type="match status" value="1"/>
</dbReference>
<keyword evidence="2 7" id="KW-0378">Hydrolase</keyword>
<evidence type="ECO:0000256" key="4">
    <source>
        <dbReference type="ARBA" id="ARBA00022884"/>
    </source>
</evidence>
<feature type="binding site" evidence="7">
    <location>
        <position position="452"/>
    </location>
    <ligand>
        <name>ATP</name>
        <dbReference type="ChEBI" id="CHEBI:30616"/>
    </ligand>
</feature>
<dbReference type="SUPFAM" id="SSF52540">
    <property type="entry name" value="P-loop containing nucleoside triphosphate hydrolases"/>
    <property type="match status" value="1"/>
</dbReference>
<feature type="compositionally biased region" description="Basic residues" evidence="9">
    <location>
        <begin position="215"/>
        <end position="226"/>
    </location>
</feature>
<feature type="binding site" evidence="7">
    <location>
        <begin position="408"/>
        <end position="413"/>
    </location>
    <ligand>
        <name>ATP</name>
        <dbReference type="ChEBI" id="CHEBI:30616"/>
    </ligand>
</feature>
<dbReference type="EC" id="3.6.4.-" evidence="7"/>
<protein>
    <recommendedName>
        <fullName evidence="7">Transcription termination factor Rho</fullName>
        <ecNumber evidence="7">3.6.4.-</ecNumber>
    </recommendedName>
    <alternativeName>
        <fullName evidence="7">ATP-dependent helicase Rho</fullName>
    </alternativeName>
</protein>
<evidence type="ECO:0000313" key="12">
    <source>
        <dbReference type="Proteomes" id="UP001371305"/>
    </source>
</evidence>
<dbReference type="Pfam" id="PF00006">
    <property type="entry name" value="ATP-synt_ab"/>
    <property type="match status" value="1"/>
</dbReference>